<protein>
    <submittedName>
        <fullName evidence="2">Uncharacterized protein</fullName>
    </submittedName>
</protein>
<keyword evidence="1" id="KW-0472">Membrane</keyword>
<keyword evidence="1" id="KW-0812">Transmembrane</keyword>
<feature type="transmembrane region" description="Helical" evidence="1">
    <location>
        <begin position="34"/>
        <end position="52"/>
    </location>
</feature>
<dbReference type="RefSeq" id="WP_250598726.1">
    <property type="nucleotide sequence ID" value="NZ_JAKRVY010000017.1"/>
</dbReference>
<gene>
    <name evidence="2" type="ORF">AArcSt11_16465</name>
</gene>
<dbReference type="AlphaFoldDB" id="A0AAE3K7A5"/>
<organism evidence="2 3">
    <name type="scientific">Natranaeroarchaeum aerophilus</name>
    <dbReference type="NCBI Taxonomy" id="2917711"/>
    <lineage>
        <taxon>Archaea</taxon>
        <taxon>Methanobacteriati</taxon>
        <taxon>Methanobacteriota</taxon>
        <taxon>Stenosarchaea group</taxon>
        <taxon>Halobacteria</taxon>
        <taxon>Halobacteriales</taxon>
        <taxon>Natronoarchaeaceae</taxon>
        <taxon>Natranaeroarchaeum</taxon>
    </lineage>
</organism>
<comment type="caution">
    <text evidence="2">The sequence shown here is derived from an EMBL/GenBank/DDBJ whole genome shotgun (WGS) entry which is preliminary data.</text>
</comment>
<evidence type="ECO:0000313" key="2">
    <source>
        <dbReference type="EMBL" id="MCL9815245.1"/>
    </source>
</evidence>
<proteinExistence type="predicted"/>
<keyword evidence="1" id="KW-1133">Transmembrane helix</keyword>
<evidence type="ECO:0000313" key="3">
    <source>
        <dbReference type="Proteomes" id="UP001202674"/>
    </source>
</evidence>
<name>A0AAE3K7A5_9EURY</name>
<accession>A0AAE3K7A5</accession>
<dbReference type="Proteomes" id="UP001202674">
    <property type="component" value="Unassembled WGS sequence"/>
</dbReference>
<reference evidence="2 3" key="1">
    <citation type="journal article" date="2022" name="Syst. Appl. Microbiol.">
        <title>Natronocalculus amylovorans gen. nov., sp. nov., and Natranaeroarchaeum aerophilus sp. nov., dominant culturable amylolytic natronoarchaea from hypersaline soda lakes in southwestern Siberia.</title>
        <authorList>
            <person name="Sorokin D.Y."/>
            <person name="Elcheninov A.G."/>
            <person name="Khizhniak T.V."/>
            <person name="Koenen M."/>
            <person name="Bale N.J."/>
            <person name="Damste J.S.S."/>
            <person name="Kublanov I.V."/>
        </authorList>
    </citation>
    <scope>NUCLEOTIDE SEQUENCE [LARGE SCALE GENOMIC DNA]</scope>
    <source>
        <strain evidence="2 3">AArc-St1-1</strain>
    </source>
</reference>
<sequence length="61" mass="6066">MVTKRALGISLLLLGLAFVGVFHAVASLAFDSGVGWIGIGLAAISLLGIVLVNTGGGSTNR</sequence>
<keyword evidence="3" id="KW-1185">Reference proteome</keyword>
<dbReference type="EMBL" id="JAKRVY010000017">
    <property type="protein sequence ID" value="MCL9815245.1"/>
    <property type="molecule type" value="Genomic_DNA"/>
</dbReference>
<evidence type="ECO:0000256" key="1">
    <source>
        <dbReference type="SAM" id="Phobius"/>
    </source>
</evidence>